<dbReference type="Pfam" id="PF13302">
    <property type="entry name" value="Acetyltransf_3"/>
    <property type="match status" value="1"/>
</dbReference>
<dbReference type="OrthoDB" id="3533156at2"/>
<sequence length="192" mass="21866">MSIFLTTARLVLREFTPADAPLLTDLDADPDVMRYLTGGRPTPADEIRERVLPRMLAAYRRPPGLGWWAAEQRRDGTFLGRFEFRPTRDGDPREVELGYRLRRAAWGAGYATEGSRALIDKGFTELGVERVLATTMAVNRGSRRVMEKAGLGYVRTFHQAWPEAIEGSEHGEVEYALTRREWQDRRGQRATL</sequence>
<comment type="caution">
    <text evidence="2">The sequence shown here is derived from an EMBL/GenBank/DDBJ whole genome shotgun (WGS) entry which is preliminary data.</text>
</comment>
<dbReference type="PROSITE" id="PS51186">
    <property type="entry name" value="GNAT"/>
    <property type="match status" value="1"/>
</dbReference>
<accession>A0A317KG52</accession>
<evidence type="ECO:0000313" key="2">
    <source>
        <dbReference type="EMBL" id="PWU52701.1"/>
    </source>
</evidence>
<name>A0A317KG52_9ACTN</name>
<dbReference type="Gene3D" id="3.40.630.30">
    <property type="match status" value="1"/>
</dbReference>
<dbReference type="RefSeq" id="WP_109943031.1">
    <property type="nucleotide sequence ID" value="NZ_QGGF01000085.1"/>
</dbReference>
<protein>
    <submittedName>
        <fullName evidence="2">GNAT family N-acetyltransferase</fullName>
    </submittedName>
</protein>
<dbReference type="InterPro" id="IPR051531">
    <property type="entry name" value="N-acetyltransferase"/>
</dbReference>
<dbReference type="EMBL" id="QGSV01000060">
    <property type="protein sequence ID" value="PWU52701.1"/>
    <property type="molecule type" value="Genomic_DNA"/>
</dbReference>
<dbReference type="Proteomes" id="UP000245683">
    <property type="component" value="Unassembled WGS sequence"/>
</dbReference>
<dbReference type="SUPFAM" id="SSF55729">
    <property type="entry name" value="Acyl-CoA N-acyltransferases (Nat)"/>
    <property type="match status" value="1"/>
</dbReference>
<gene>
    <name evidence="2" type="ORF">DLJ46_02500</name>
</gene>
<dbReference type="InterPro" id="IPR000182">
    <property type="entry name" value="GNAT_dom"/>
</dbReference>
<keyword evidence="3" id="KW-1185">Reference proteome</keyword>
<dbReference type="PANTHER" id="PTHR43792:SF1">
    <property type="entry name" value="N-ACETYLTRANSFERASE DOMAIN-CONTAINING PROTEIN"/>
    <property type="match status" value="1"/>
</dbReference>
<keyword evidence="2" id="KW-0808">Transferase</keyword>
<reference evidence="3" key="1">
    <citation type="submission" date="2018-05" db="EMBL/GenBank/DDBJ databases">
        <title>Micromonospora globispora sp. nov. and Micromonospora rugosa sp. nov., isolated from marine sediment.</title>
        <authorList>
            <person name="Carro L."/>
            <person name="Aysel V."/>
            <person name="Cetin D."/>
            <person name="Igual J.M."/>
            <person name="Klenk H.-P."/>
            <person name="Trujillo M.E."/>
            <person name="Sahin N."/>
        </authorList>
    </citation>
    <scope>NUCLEOTIDE SEQUENCE [LARGE SCALE GENOMIC DNA]</scope>
    <source>
        <strain evidence="3">S2904</strain>
    </source>
</reference>
<dbReference type="GO" id="GO:0016747">
    <property type="term" value="F:acyltransferase activity, transferring groups other than amino-acyl groups"/>
    <property type="evidence" value="ECO:0007669"/>
    <property type="project" value="InterPro"/>
</dbReference>
<dbReference type="PANTHER" id="PTHR43792">
    <property type="entry name" value="GNAT FAMILY, PUTATIVE (AFU_ORTHOLOGUE AFUA_3G00765)-RELATED-RELATED"/>
    <property type="match status" value="1"/>
</dbReference>
<feature type="domain" description="N-acetyltransferase" evidence="1">
    <location>
        <begin position="10"/>
        <end position="180"/>
    </location>
</feature>
<dbReference type="InterPro" id="IPR016181">
    <property type="entry name" value="Acyl_CoA_acyltransferase"/>
</dbReference>
<evidence type="ECO:0000313" key="3">
    <source>
        <dbReference type="Proteomes" id="UP000245683"/>
    </source>
</evidence>
<evidence type="ECO:0000259" key="1">
    <source>
        <dbReference type="PROSITE" id="PS51186"/>
    </source>
</evidence>
<organism evidence="2 3">
    <name type="scientific">Micromonospora globispora</name>
    <dbReference type="NCBI Taxonomy" id="1450148"/>
    <lineage>
        <taxon>Bacteria</taxon>
        <taxon>Bacillati</taxon>
        <taxon>Actinomycetota</taxon>
        <taxon>Actinomycetes</taxon>
        <taxon>Micromonosporales</taxon>
        <taxon>Micromonosporaceae</taxon>
        <taxon>Micromonospora</taxon>
    </lineage>
</organism>
<dbReference type="AlphaFoldDB" id="A0A317KG52"/>
<proteinExistence type="predicted"/>